<keyword evidence="11" id="KW-1185">Reference proteome</keyword>
<name>A0A150FT37_CLOPD</name>
<dbReference type="InterPro" id="IPR001387">
    <property type="entry name" value="Cro/C1-type_HTH"/>
</dbReference>
<dbReference type="OrthoDB" id="9809557at2"/>
<keyword evidence="6" id="KW-0804">Transcription</keyword>
<dbReference type="NCBIfam" id="TIGR02980">
    <property type="entry name" value="SigBFG"/>
    <property type="match status" value="1"/>
</dbReference>
<evidence type="ECO:0000313" key="10">
    <source>
        <dbReference type="Proteomes" id="UP000092605"/>
    </source>
</evidence>
<evidence type="ECO:0000313" key="8">
    <source>
        <dbReference type="EMBL" id="KXZ40772.1"/>
    </source>
</evidence>
<dbReference type="STRING" id="1121328.JWYL7_1847"/>
<dbReference type="Proteomes" id="UP000323392">
    <property type="component" value="Unassembled WGS sequence"/>
</dbReference>
<dbReference type="NCBIfam" id="TIGR02937">
    <property type="entry name" value="sigma70-ECF"/>
    <property type="match status" value="1"/>
</dbReference>
<accession>A0A150FT37</accession>
<dbReference type="PIRSF" id="PIRSF000770">
    <property type="entry name" value="RNA_pol_sigma-SigE/K"/>
    <property type="match status" value="1"/>
</dbReference>
<feature type="domain" description="HTH cro/C1-type" evidence="7">
    <location>
        <begin position="226"/>
        <end position="248"/>
    </location>
</feature>
<dbReference type="PATRIC" id="fig|1121328.3.peg.1859"/>
<protein>
    <submittedName>
        <fullName evidence="8">RNA polymerase, sigma 28 subunit, Sig B/F/G subfamily</fullName>
    </submittedName>
    <submittedName>
        <fullName evidence="9">RNA polymerase, sigma 37 subunit, RpsB/SigB</fullName>
    </submittedName>
</protein>
<dbReference type="Pfam" id="PF04542">
    <property type="entry name" value="Sigma70_r2"/>
    <property type="match status" value="1"/>
</dbReference>
<keyword evidence="2" id="KW-0749">Sporulation</keyword>
<dbReference type="InterPro" id="IPR013324">
    <property type="entry name" value="RNA_pol_sigma_r3/r4-like"/>
</dbReference>
<reference evidence="8 10" key="1">
    <citation type="submission" date="2016-02" db="EMBL/GenBank/DDBJ databases">
        <title>Draft genome sequence for Clostridium paradoxum JW-YL-7.</title>
        <authorList>
            <person name="Utturkar S.M."/>
            <person name="Lancaster A."/>
            <person name="Poole F.L."/>
            <person name="Adams M.W."/>
            <person name="Brown S.D."/>
        </authorList>
    </citation>
    <scope>NUCLEOTIDE SEQUENCE [LARGE SCALE GENOMIC DNA]</scope>
    <source>
        <strain evidence="8 10">JW-YL-7</strain>
    </source>
</reference>
<dbReference type="CDD" id="cd06171">
    <property type="entry name" value="Sigma70_r4"/>
    <property type="match status" value="1"/>
</dbReference>
<dbReference type="Proteomes" id="UP000092605">
    <property type="component" value="Unassembled WGS sequence"/>
</dbReference>
<comment type="caution">
    <text evidence="8">The sequence shown here is derived from an EMBL/GenBank/DDBJ whole genome shotgun (WGS) entry which is preliminary data.</text>
</comment>
<dbReference type="InterPro" id="IPR007624">
    <property type="entry name" value="RNA_pol_sigma70_r3"/>
</dbReference>
<dbReference type="PANTHER" id="PTHR30385:SF4">
    <property type="entry name" value="RNA POLYMERASE SIGMA-E FACTOR"/>
    <property type="match status" value="1"/>
</dbReference>
<dbReference type="InterPro" id="IPR007627">
    <property type="entry name" value="RNA_pol_sigma70_r2"/>
</dbReference>
<keyword evidence="5" id="KW-0238">DNA-binding</keyword>
<organism evidence="8 10">
    <name type="scientific">Alkalithermobacter thermoalcaliphilus JW-YL-7 = DSM 7308</name>
    <dbReference type="NCBI Taxonomy" id="1121328"/>
    <lineage>
        <taxon>Bacteria</taxon>
        <taxon>Bacillati</taxon>
        <taxon>Bacillota</taxon>
        <taxon>Clostridia</taxon>
        <taxon>Peptostreptococcales</taxon>
        <taxon>Tepidibacteraceae</taxon>
        <taxon>Alkalithermobacter</taxon>
    </lineage>
</organism>
<dbReference type="GO" id="GO:0003677">
    <property type="term" value="F:DNA binding"/>
    <property type="evidence" value="ECO:0007669"/>
    <property type="project" value="UniProtKB-KW"/>
</dbReference>
<evidence type="ECO:0000256" key="3">
    <source>
        <dbReference type="ARBA" id="ARBA00023015"/>
    </source>
</evidence>
<evidence type="ECO:0000256" key="2">
    <source>
        <dbReference type="ARBA" id="ARBA00022969"/>
    </source>
</evidence>
<dbReference type="EMBL" id="LSFY01000001">
    <property type="protein sequence ID" value="KXZ40772.1"/>
    <property type="molecule type" value="Genomic_DNA"/>
</dbReference>
<dbReference type="InterPro" id="IPR014322">
    <property type="entry name" value="RNA_pol_sigma-B/F/G"/>
</dbReference>
<keyword evidence="4" id="KW-0731">Sigma factor</keyword>
<evidence type="ECO:0000256" key="1">
    <source>
        <dbReference type="ARBA" id="ARBA00007788"/>
    </source>
</evidence>
<dbReference type="RefSeq" id="WP_066072180.1">
    <property type="nucleotide sequence ID" value="NZ_FRBG01000011.1"/>
</dbReference>
<dbReference type="InterPro" id="IPR013325">
    <property type="entry name" value="RNA_pol_sigma_r2"/>
</dbReference>
<dbReference type="AlphaFoldDB" id="A0A150FT37"/>
<dbReference type="SUPFAM" id="SSF88946">
    <property type="entry name" value="Sigma2 domain of RNA polymerase sigma factors"/>
    <property type="match status" value="1"/>
</dbReference>
<dbReference type="PANTHER" id="PTHR30385">
    <property type="entry name" value="SIGMA FACTOR F FLAGELLAR"/>
    <property type="match status" value="1"/>
</dbReference>
<dbReference type="EMBL" id="FRBG01000011">
    <property type="protein sequence ID" value="SHL08117.1"/>
    <property type="molecule type" value="Genomic_DNA"/>
</dbReference>
<dbReference type="InterPro" id="IPR007630">
    <property type="entry name" value="RNA_pol_sigma70_r4"/>
</dbReference>
<evidence type="ECO:0000313" key="11">
    <source>
        <dbReference type="Proteomes" id="UP000323392"/>
    </source>
</evidence>
<sequence>MKCVAKSATNEEVSLETLSDKELFLIYKDTKNKDIRNELIKRYIYIAEIISKKYANKGIDYEDIYQVATLGLIYAVERFDLDKGYEFSSFATPTIIGEIKKYFRDKGWIVRIPRRIQELSKKVNDAKAYLEQKNKSTPKVSDIAEHIGCTEEEVLEVLDSSYVYAMKSLDSSYESEKDDKEVKISDTIGYDDSGFELVENRDLLQKLLNKLDDFEKKIILQRFVEGRTQSEIAKEMGVSQMTISRMEKKILAKMKKEYFL</sequence>
<dbReference type="Pfam" id="PF04545">
    <property type="entry name" value="Sigma70_r4"/>
    <property type="match status" value="1"/>
</dbReference>
<proteinExistence type="inferred from homology"/>
<dbReference type="PRINTS" id="PR00046">
    <property type="entry name" value="SIGMA70FCT"/>
</dbReference>
<evidence type="ECO:0000256" key="4">
    <source>
        <dbReference type="ARBA" id="ARBA00023082"/>
    </source>
</evidence>
<dbReference type="GO" id="GO:0016987">
    <property type="term" value="F:sigma factor activity"/>
    <property type="evidence" value="ECO:0007669"/>
    <property type="project" value="UniProtKB-KW"/>
</dbReference>
<dbReference type="PROSITE" id="PS50943">
    <property type="entry name" value="HTH_CROC1"/>
    <property type="match status" value="1"/>
</dbReference>
<evidence type="ECO:0000259" key="7">
    <source>
        <dbReference type="PROSITE" id="PS50943"/>
    </source>
</evidence>
<dbReference type="Gene3D" id="1.10.10.10">
    <property type="entry name" value="Winged helix-like DNA-binding domain superfamily/Winged helix DNA-binding domain"/>
    <property type="match status" value="2"/>
</dbReference>
<dbReference type="InterPro" id="IPR014284">
    <property type="entry name" value="RNA_pol_sigma-70_dom"/>
</dbReference>
<comment type="similarity">
    <text evidence="1">Belongs to the sigma-70 factor family.</text>
</comment>
<reference evidence="9 11" key="2">
    <citation type="submission" date="2016-11" db="EMBL/GenBank/DDBJ databases">
        <authorList>
            <person name="Varghese N."/>
            <person name="Submissions S."/>
        </authorList>
    </citation>
    <scope>NUCLEOTIDE SEQUENCE [LARGE SCALE GENOMIC DNA]</scope>
    <source>
        <strain evidence="9 11">DSM 7308</strain>
    </source>
</reference>
<keyword evidence="3" id="KW-0805">Transcription regulation</keyword>
<dbReference type="InterPro" id="IPR000943">
    <property type="entry name" value="RNA_pol_sigma70"/>
</dbReference>
<gene>
    <name evidence="8" type="ORF">JWYL7_1847</name>
    <name evidence="9" type="ORF">SAMN05661008_01412</name>
</gene>
<dbReference type="GO" id="GO:0006352">
    <property type="term" value="P:DNA-templated transcription initiation"/>
    <property type="evidence" value="ECO:0007669"/>
    <property type="project" value="InterPro"/>
</dbReference>
<evidence type="ECO:0000313" key="9">
    <source>
        <dbReference type="EMBL" id="SHL08117.1"/>
    </source>
</evidence>
<dbReference type="InterPro" id="IPR036388">
    <property type="entry name" value="WH-like_DNA-bd_sf"/>
</dbReference>
<dbReference type="PROSITE" id="PS00716">
    <property type="entry name" value="SIGMA70_2"/>
    <property type="match status" value="1"/>
</dbReference>
<dbReference type="GO" id="GO:0030435">
    <property type="term" value="P:sporulation resulting in formation of a cellular spore"/>
    <property type="evidence" value="ECO:0007669"/>
    <property type="project" value="UniProtKB-KW"/>
</dbReference>
<dbReference type="Pfam" id="PF04539">
    <property type="entry name" value="Sigma70_r3"/>
    <property type="match status" value="1"/>
</dbReference>
<dbReference type="SUPFAM" id="SSF88659">
    <property type="entry name" value="Sigma3 and sigma4 domains of RNA polymerase sigma factors"/>
    <property type="match status" value="2"/>
</dbReference>
<evidence type="ECO:0000256" key="6">
    <source>
        <dbReference type="ARBA" id="ARBA00023163"/>
    </source>
</evidence>
<evidence type="ECO:0000256" key="5">
    <source>
        <dbReference type="ARBA" id="ARBA00023125"/>
    </source>
</evidence>
<dbReference type="Gene3D" id="1.20.120.1810">
    <property type="match status" value="1"/>
</dbReference>